<protein>
    <submittedName>
        <fullName evidence="1">Uncharacterized protein</fullName>
    </submittedName>
</protein>
<gene>
    <name evidence="1" type="ORF">JVT61DRAFT_6585</name>
</gene>
<sequence>MSDLCVPTHTLTLCVAHYWRGRSSDGQRLPLHWALFLISNATHQSLSASSAGREAADQVDHWGTCYQAIGNSDTFTYSRTEYECMEILANAYRGCLPLGNIDLDRSDEAEHLMQQVDIHRGREDWNCQSWVLAAVEKLKANGLLPPHISSDRIRSGLEDVLRKWKL</sequence>
<evidence type="ECO:0000313" key="2">
    <source>
        <dbReference type="Proteomes" id="UP000683000"/>
    </source>
</evidence>
<name>A0A8I2YJE1_9AGAM</name>
<dbReference type="Pfam" id="PF20174">
    <property type="entry name" value="DUF6540"/>
    <property type="match status" value="1"/>
</dbReference>
<dbReference type="AlphaFoldDB" id="A0A8I2YJE1"/>
<dbReference type="InterPro" id="IPR046670">
    <property type="entry name" value="DUF6540"/>
</dbReference>
<comment type="caution">
    <text evidence="1">The sequence shown here is derived from an EMBL/GenBank/DDBJ whole genome shotgun (WGS) entry which is preliminary data.</text>
</comment>
<keyword evidence="2" id="KW-1185">Reference proteome</keyword>
<proteinExistence type="predicted"/>
<dbReference type="OrthoDB" id="37659at2759"/>
<dbReference type="Proteomes" id="UP000683000">
    <property type="component" value="Unassembled WGS sequence"/>
</dbReference>
<reference evidence="1" key="1">
    <citation type="submission" date="2021-03" db="EMBL/GenBank/DDBJ databases">
        <title>Evolutionary innovations through gain and loss of genes in the ectomycorrhizal Boletales.</title>
        <authorList>
            <person name="Wu G."/>
            <person name="Miyauchi S."/>
            <person name="Morin E."/>
            <person name="Yang Z.-L."/>
            <person name="Xu J."/>
            <person name="Martin F.M."/>
        </authorList>
    </citation>
    <scope>NUCLEOTIDE SEQUENCE</scope>
    <source>
        <strain evidence="1">BR01</strain>
    </source>
</reference>
<organism evidence="1 2">
    <name type="scientific">Boletus reticuloceps</name>
    <dbReference type="NCBI Taxonomy" id="495285"/>
    <lineage>
        <taxon>Eukaryota</taxon>
        <taxon>Fungi</taxon>
        <taxon>Dikarya</taxon>
        <taxon>Basidiomycota</taxon>
        <taxon>Agaricomycotina</taxon>
        <taxon>Agaricomycetes</taxon>
        <taxon>Agaricomycetidae</taxon>
        <taxon>Boletales</taxon>
        <taxon>Boletineae</taxon>
        <taxon>Boletaceae</taxon>
        <taxon>Boletoideae</taxon>
        <taxon>Boletus</taxon>
    </lineage>
</organism>
<accession>A0A8I2YJE1</accession>
<evidence type="ECO:0000313" key="1">
    <source>
        <dbReference type="EMBL" id="KAG6373434.1"/>
    </source>
</evidence>
<dbReference type="EMBL" id="JAGFBS010000022">
    <property type="protein sequence ID" value="KAG6373434.1"/>
    <property type="molecule type" value="Genomic_DNA"/>
</dbReference>